<evidence type="ECO:0000313" key="2">
    <source>
        <dbReference type="EMBL" id="KAF5315794.1"/>
    </source>
</evidence>
<organism evidence="2 3">
    <name type="scientific">Ephemerocybe angulata</name>
    <dbReference type="NCBI Taxonomy" id="980116"/>
    <lineage>
        <taxon>Eukaryota</taxon>
        <taxon>Fungi</taxon>
        <taxon>Dikarya</taxon>
        <taxon>Basidiomycota</taxon>
        <taxon>Agaricomycotina</taxon>
        <taxon>Agaricomycetes</taxon>
        <taxon>Agaricomycetidae</taxon>
        <taxon>Agaricales</taxon>
        <taxon>Agaricineae</taxon>
        <taxon>Psathyrellaceae</taxon>
        <taxon>Ephemerocybe</taxon>
    </lineage>
</organism>
<evidence type="ECO:0000313" key="3">
    <source>
        <dbReference type="Proteomes" id="UP000541558"/>
    </source>
</evidence>
<dbReference type="EMBL" id="JAACJK010000220">
    <property type="protein sequence ID" value="KAF5315794.1"/>
    <property type="molecule type" value="Genomic_DNA"/>
</dbReference>
<evidence type="ECO:0000256" key="1">
    <source>
        <dbReference type="SAM" id="MobiDB-lite"/>
    </source>
</evidence>
<dbReference type="Proteomes" id="UP000541558">
    <property type="component" value="Unassembled WGS sequence"/>
</dbReference>
<accession>A0A8H5EXB5</accession>
<feature type="region of interest" description="Disordered" evidence="1">
    <location>
        <begin position="1"/>
        <end position="20"/>
    </location>
</feature>
<keyword evidence="3" id="KW-1185">Reference proteome</keyword>
<proteinExistence type="predicted"/>
<gene>
    <name evidence="2" type="ORF">D9611_005047</name>
</gene>
<sequence>MKIGPPKQTPPSPDALSKLDPSAGLPWIGAEELKSREGTEKLRVIDVAKYLMREREAILLSLCVSRTDREVVVWQKMLLHSICRIKVLVSHMDPKRHLQTIVYIKETLENETVLVVKSLPEGDATTDRDTRSLSDSVRQSLERLLSQSSTPQQ</sequence>
<name>A0A8H5EXB5_9AGAR</name>
<dbReference type="AlphaFoldDB" id="A0A8H5EXB5"/>
<comment type="caution">
    <text evidence="2">The sequence shown here is derived from an EMBL/GenBank/DDBJ whole genome shotgun (WGS) entry which is preliminary data.</text>
</comment>
<feature type="compositionally biased region" description="Low complexity" evidence="1">
    <location>
        <begin position="136"/>
        <end position="153"/>
    </location>
</feature>
<protein>
    <submittedName>
        <fullName evidence="2">Uncharacterized protein</fullName>
    </submittedName>
</protein>
<reference evidence="2 3" key="1">
    <citation type="journal article" date="2020" name="ISME J.">
        <title>Uncovering the hidden diversity of litter-decomposition mechanisms in mushroom-forming fungi.</title>
        <authorList>
            <person name="Floudas D."/>
            <person name="Bentzer J."/>
            <person name="Ahren D."/>
            <person name="Johansson T."/>
            <person name="Persson P."/>
            <person name="Tunlid A."/>
        </authorList>
    </citation>
    <scope>NUCLEOTIDE SEQUENCE [LARGE SCALE GENOMIC DNA]</scope>
    <source>
        <strain evidence="2 3">CBS 175.51</strain>
    </source>
</reference>
<feature type="region of interest" description="Disordered" evidence="1">
    <location>
        <begin position="123"/>
        <end position="153"/>
    </location>
</feature>